<sequence>MTIKISCYNDHFIWRYLDCLFMTQCPEFLLHLLTATCLWSVSSKEMKSSIFRDYYELHYTVAEALHLRNEITKLIKPPDHLVSCNARGSVLRCSRAADNSLERHCYCADIQCCNTSFDVPEVVFSCFETT</sequence>
<reference evidence="1 2" key="2">
    <citation type="submission" date="2018-11" db="EMBL/GenBank/DDBJ databases">
        <authorList>
            <consortium name="Pathogen Informatics"/>
        </authorList>
    </citation>
    <scope>NUCLEOTIDE SEQUENCE [LARGE SCALE GENOMIC DNA]</scope>
</reference>
<dbReference type="Proteomes" id="UP000271162">
    <property type="component" value="Unassembled WGS sequence"/>
</dbReference>
<proteinExistence type="predicted"/>
<keyword evidence="2" id="KW-1185">Reference proteome</keyword>
<evidence type="ECO:0000313" key="3">
    <source>
        <dbReference type="WBParaSite" id="NBR_0001290001-mRNA-1"/>
    </source>
</evidence>
<evidence type="ECO:0000313" key="1">
    <source>
        <dbReference type="EMBL" id="VDL76490.1"/>
    </source>
</evidence>
<reference evidence="3" key="1">
    <citation type="submission" date="2017-02" db="UniProtKB">
        <authorList>
            <consortium name="WormBaseParasite"/>
        </authorList>
    </citation>
    <scope>IDENTIFICATION</scope>
</reference>
<gene>
    <name evidence="1" type="ORF">NBR_LOCUS12901</name>
</gene>
<dbReference type="AlphaFoldDB" id="A0A0N4Y9D0"/>
<accession>A0A0N4Y9D0</accession>
<organism evidence="3">
    <name type="scientific">Nippostrongylus brasiliensis</name>
    <name type="common">Rat hookworm</name>
    <dbReference type="NCBI Taxonomy" id="27835"/>
    <lineage>
        <taxon>Eukaryota</taxon>
        <taxon>Metazoa</taxon>
        <taxon>Ecdysozoa</taxon>
        <taxon>Nematoda</taxon>
        <taxon>Chromadorea</taxon>
        <taxon>Rhabditida</taxon>
        <taxon>Rhabditina</taxon>
        <taxon>Rhabditomorpha</taxon>
        <taxon>Strongyloidea</taxon>
        <taxon>Heligmosomidae</taxon>
        <taxon>Nippostrongylus</taxon>
    </lineage>
</organism>
<dbReference type="WBParaSite" id="NBR_0001290001-mRNA-1">
    <property type="protein sequence ID" value="NBR_0001290001-mRNA-1"/>
    <property type="gene ID" value="NBR_0001290001"/>
</dbReference>
<evidence type="ECO:0000313" key="2">
    <source>
        <dbReference type="Proteomes" id="UP000271162"/>
    </source>
</evidence>
<protein>
    <submittedName>
        <fullName evidence="3">Out at first protein homolog</fullName>
    </submittedName>
</protein>
<dbReference type="EMBL" id="UYSL01020886">
    <property type="protein sequence ID" value="VDL76490.1"/>
    <property type="molecule type" value="Genomic_DNA"/>
</dbReference>
<name>A0A0N4Y9D0_NIPBR</name>